<comment type="caution">
    <text evidence="3">The sequence shown here is derived from an EMBL/GenBank/DDBJ whole genome shotgun (WGS) entry which is preliminary data.</text>
</comment>
<sequence>MGRKSQEKPPFTQPVEKDQPAWRSRSRMLRSSTPSPAVAATPLPSNKSLTTNGGAYVSQTCFDPTPQLQTEQYNQGNVTPQCMRPSGGLNSQRTLQGYEEVQQDYYDVDEGTYNINQDNVSSVNSDLSYAYNKHQAIPQTPPHIRNLAFNTPRYNAVRTPNMKTNMTFINQPAKLALSFNMDEPLFRENTMPHFDRSVLSERSQNDLSYRSQHELAMDTDDVSASKKRCVEGSIDLVDSFGELEPRRRSAKVEREPVKKLPDTELRWLSPGETIRPPHGGPVDIVAQRGMAFVHRGESGKMVLADGPEVDAIMVAANEFEQLPVDFLEDVFEVTAKNAVTEAGDEKQAPLVKAGDNFAALCQDYITVHARYDRAAEVGLWNLAELLFKPNDMDQSLYDWDRERSYQLDLWLCKMLEFEQPVTLWDYVTQGKVDMLVESPEFSRFTVVLFLQLSNDIVVRKKAQKQIAHWRESQQLELIEENELKVYMALGLQVRYLGAELEPISESVQRLLKDSEDGHFTLPSKEVAWELIRFGCHEQNRALDVTVRATIPSRRVSNYYLGWHLWTVVRTSGDWRMKRSYEDELTVDYAEQLASYGALHLAVFVLCHITDSASRESAVRSLLERNAMRLNERIVGRLCRYVNIPSTWIHSALALQAKQKGRSASYFEHLVHAEEWIDAEHVYTEKLAPMAIELDDYNALRRFTSLLLSNKTPQKAHIPVTSLYSEYCRLYELISSHGAARTPEVEQLCDSIDARLDNEEQLSPLQSSARSMIGLTMMRLRRRIGAQPWVDGGELGKRCYRLGISIIDMAMCDRGGPSIL</sequence>
<accession>A0AA36C681</accession>
<gene>
    <name evidence="3" type="ORF">MSPICULIGERA_LOCUS1802</name>
</gene>
<dbReference type="Pfam" id="PF12110">
    <property type="entry name" value="Nup96"/>
    <property type="match status" value="1"/>
</dbReference>
<proteinExistence type="predicted"/>
<keyword evidence="4" id="KW-1185">Reference proteome</keyword>
<evidence type="ECO:0000256" key="1">
    <source>
        <dbReference type="SAM" id="MobiDB-lite"/>
    </source>
</evidence>
<dbReference type="EMBL" id="CATQJA010000549">
    <property type="protein sequence ID" value="CAJ0561351.1"/>
    <property type="molecule type" value="Genomic_DNA"/>
</dbReference>
<feature type="region of interest" description="Disordered" evidence="1">
    <location>
        <begin position="1"/>
        <end position="50"/>
    </location>
</feature>
<evidence type="ECO:0000259" key="2">
    <source>
        <dbReference type="Pfam" id="PF12110"/>
    </source>
</evidence>
<feature type="domain" description="Nuclear pore complex protein NUP96 C-terminal" evidence="2">
    <location>
        <begin position="520"/>
        <end position="654"/>
    </location>
</feature>
<feature type="non-terminal residue" evidence="3">
    <location>
        <position position="819"/>
    </location>
</feature>
<dbReference type="InterPro" id="IPR021967">
    <property type="entry name" value="Nup98_C"/>
</dbReference>
<dbReference type="AlphaFoldDB" id="A0AA36C681"/>
<reference evidence="3" key="1">
    <citation type="submission" date="2023-06" db="EMBL/GenBank/DDBJ databases">
        <authorList>
            <person name="Delattre M."/>
        </authorList>
    </citation>
    <scope>NUCLEOTIDE SEQUENCE</scope>
    <source>
        <strain evidence="3">AF72</strain>
    </source>
</reference>
<organism evidence="3 4">
    <name type="scientific">Mesorhabditis spiculigera</name>
    <dbReference type="NCBI Taxonomy" id="96644"/>
    <lineage>
        <taxon>Eukaryota</taxon>
        <taxon>Metazoa</taxon>
        <taxon>Ecdysozoa</taxon>
        <taxon>Nematoda</taxon>
        <taxon>Chromadorea</taxon>
        <taxon>Rhabditida</taxon>
        <taxon>Rhabditina</taxon>
        <taxon>Rhabditomorpha</taxon>
        <taxon>Rhabditoidea</taxon>
        <taxon>Rhabditidae</taxon>
        <taxon>Mesorhabditinae</taxon>
        <taxon>Mesorhabditis</taxon>
    </lineage>
</organism>
<name>A0AA36C681_9BILA</name>
<evidence type="ECO:0000313" key="3">
    <source>
        <dbReference type="EMBL" id="CAJ0561351.1"/>
    </source>
</evidence>
<evidence type="ECO:0000313" key="4">
    <source>
        <dbReference type="Proteomes" id="UP001177023"/>
    </source>
</evidence>
<dbReference type="Proteomes" id="UP001177023">
    <property type="component" value="Unassembled WGS sequence"/>
</dbReference>
<protein>
    <recommendedName>
        <fullName evidence="2">Nuclear pore complex protein NUP96 C-terminal domain-containing protein</fullName>
    </recommendedName>
</protein>